<protein>
    <submittedName>
        <fullName evidence="2">Type IV toxin-antitoxin system AbiEi family antitoxin domain-containing protein</fullName>
    </submittedName>
</protein>
<sequence>MDVISEPFTYEQARRHGQTANDLVELCRAGELVRPHRGVYLPAHLVDDLDARVVAVGLLLPRGAAVARESAAWMLGLDVRPPERWQSAPKLECLVPLDGIRPRHPGVNAFISALPPDDIVVINGIACTTAPRTGLDLARWRPRFIGLGAVDALTHAGLTTVTELAEAAGRLAGHRFIRRAREVIDLCEPATESVPESWCRLRLIEAGLPRPAVQISLRDSAGREVYRLDMVNRPGFRRGSVTWNQPRSGQVFQGSA</sequence>
<dbReference type="RefSeq" id="WP_251840896.1">
    <property type="nucleotide sequence ID" value="NZ_JACSPO010000019.1"/>
</dbReference>
<dbReference type="EMBL" id="JACSPO010000019">
    <property type="protein sequence ID" value="MBD8063801.1"/>
    <property type="molecule type" value="Genomic_DNA"/>
</dbReference>
<feature type="domain" description="AbiEi antitoxin N-terminal" evidence="1">
    <location>
        <begin position="8"/>
        <end position="42"/>
    </location>
</feature>
<gene>
    <name evidence="2" type="ORF">H9624_15900</name>
</gene>
<proteinExistence type="predicted"/>
<organism evidence="2 3">
    <name type="scientific">Oceanitalea stevensii</name>
    <dbReference type="NCBI Taxonomy" id="2763072"/>
    <lineage>
        <taxon>Bacteria</taxon>
        <taxon>Bacillati</taxon>
        <taxon>Actinomycetota</taxon>
        <taxon>Actinomycetes</taxon>
        <taxon>Micrococcales</taxon>
        <taxon>Bogoriellaceae</taxon>
        <taxon>Georgenia</taxon>
    </lineage>
</organism>
<reference evidence="2 3" key="1">
    <citation type="submission" date="2020-08" db="EMBL/GenBank/DDBJ databases">
        <title>A Genomic Blueprint of the Chicken Gut Microbiome.</title>
        <authorList>
            <person name="Gilroy R."/>
            <person name="Ravi A."/>
            <person name="Getino M."/>
            <person name="Pursley I."/>
            <person name="Horton D.L."/>
            <person name="Alikhan N.-F."/>
            <person name="Baker D."/>
            <person name="Gharbi K."/>
            <person name="Hall N."/>
            <person name="Watson M."/>
            <person name="Adriaenssens E.M."/>
            <person name="Foster-Nyarko E."/>
            <person name="Jarju S."/>
            <person name="Secka A."/>
            <person name="Antonio M."/>
            <person name="Oren A."/>
            <person name="Chaudhuri R."/>
            <person name="La Ragione R.M."/>
            <person name="Hildebrand F."/>
            <person name="Pallen M.J."/>
        </authorList>
    </citation>
    <scope>NUCLEOTIDE SEQUENCE [LARGE SCALE GENOMIC DNA]</scope>
    <source>
        <strain evidence="2 3">Sa1BUA1</strain>
    </source>
</reference>
<comment type="caution">
    <text evidence="2">The sequence shown here is derived from an EMBL/GenBank/DDBJ whole genome shotgun (WGS) entry which is preliminary data.</text>
</comment>
<keyword evidence="3" id="KW-1185">Reference proteome</keyword>
<evidence type="ECO:0000259" key="1">
    <source>
        <dbReference type="Pfam" id="PF13338"/>
    </source>
</evidence>
<feature type="non-terminal residue" evidence="2">
    <location>
        <position position="256"/>
    </location>
</feature>
<name>A0ABR8Z661_9MICO</name>
<dbReference type="Proteomes" id="UP000661894">
    <property type="component" value="Unassembled WGS sequence"/>
</dbReference>
<dbReference type="Pfam" id="PF13338">
    <property type="entry name" value="AbiEi_4"/>
    <property type="match status" value="1"/>
</dbReference>
<evidence type="ECO:0000313" key="2">
    <source>
        <dbReference type="EMBL" id="MBD8063801.1"/>
    </source>
</evidence>
<accession>A0ABR8Z661</accession>
<evidence type="ECO:0000313" key="3">
    <source>
        <dbReference type="Proteomes" id="UP000661894"/>
    </source>
</evidence>
<dbReference type="InterPro" id="IPR025159">
    <property type="entry name" value="AbiEi_N"/>
</dbReference>